<keyword evidence="1" id="KW-0413">Isomerase</keyword>
<dbReference type="Proteomes" id="UP000184231">
    <property type="component" value="Unassembled WGS sequence"/>
</dbReference>
<dbReference type="CDD" id="cd03025">
    <property type="entry name" value="DsbA_FrnE_like"/>
    <property type="match status" value="1"/>
</dbReference>
<dbReference type="PANTHER" id="PTHR13887:SF47">
    <property type="entry name" value="CLPXP ADAPTER PROTEIN SPXH"/>
    <property type="match status" value="1"/>
</dbReference>
<dbReference type="GO" id="GO:0016853">
    <property type="term" value="F:isomerase activity"/>
    <property type="evidence" value="ECO:0007669"/>
    <property type="project" value="UniProtKB-KW"/>
</dbReference>
<evidence type="ECO:0000313" key="2">
    <source>
        <dbReference type="Proteomes" id="UP000184231"/>
    </source>
</evidence>
<gene>
    <name evidence="1" type="ORF">SAMN04487911_103146</name>
</gene>
<accession>A0A1M6CB78</accession>
<reference evidence="1 2" key="1">
    <citation type="submission" date="2016-11" db="EMBL/GenBank/DDBJ databases">
        <authorList>
            <person name="Jaros S."/>
            <person name="Januszkiewicz K."/>
            <person name="Wedrychowicz H."/>
        </authorList>
    </citation>
    <scope>NUCLEOTIDE SEQUENCE [LARGE SCALE GENOMIC DNA]</scope>
    <source>
        <strain evidence="1 2">CGMCC 1.8863</strain>
    </source>
</reference>
<name>A0A1M6CB78_9FLAO</name>
<sequence>MNSQKDNNPLLCDVTTGMCEMPIGTREANQEGILAEEKPIKILYYTDPICSSCWGVEPQLHKLKLEYGHLLTIDYRMGGLLPDWSYNSGGISSPKDVAGHWDEVSLHYDMPIDGDLWLEDPMSSSYPPSIAFKAAQLQAPKKAILFLRQMRELMFLSKKNMTKWENILLATKDSGLDTERLLSDYKGKAVALFNEDLQLAKKNGVRGFPTFIFSNKEGASEFIYGTRPYDVFESKVLELVPTAEKKAYDTSVDYLFEKFNSLTLREFSELSGLGRQKSKNLLERLSERKWLSKIQSKNGDLFFKSEN</sequence>
<dbReference type="STRING" id="558155.SAMN04487911_103146"/>
<protein>
    <submittedName>
        <fullName evidence="1">Predicted dithiol-disulfide isomerase, DsbA family</fullName>
    </submittedName>
</protein>
<dbReference type="InterPro" id="IPR036249">
    <property type="entry name" value="Thioredoxin-like_sf"/>
</dbReference>
<keyword evidence="2" id="KW-1185">Reference proteome</keyword>
<dbReference type="SUPFAM" id="SSF52833">
    <property type="entry name" value="Thioredoxin-like"/>
    <property type="match status" value="1"/>
</dbReference>
<dbReference type="Pfam" id="PF13743">
    <property type="entry name" value="Thioredoxin_5"/>
    <property type="match status" value="1"/>
</dbReference>
<dbReference type="AlphaFoldDB" id="A0A1M6CB78"/>
<proteinExistence type="predicted"/>
<dbReference type="OrthoDB" id="9813770at2"/>
<dbReference type="RefSeq" id="WP_143150444.1">
    <property type="nucleotide sequence ID" value="NZ_FQYX01000003.1"/>
</dbReference>
<evidence type="ECO:0000313" key="1">
    <source>
        <dbReference type="EMBL" id="SHI58295.1"/>
    </source>
</evidence>
<dbReference type="EMBL" id="FQYX01000003">
    <property type="protein sequence ID" value="SHI58295.1"/>
    <property type="molecule type" value="Genomic_DNA"/>
</dbReference>
<dbReference type="Gene3D" id="1.10.472.60">
    <property type="entry name" value="putative protein disulfide isomerase domain"/>
    <property type="match status" value="1"/>
</dbReference>
<dbReference type="Gene3D" id="3.40.30.10">
    <property type="entry name" value="Glutaredoxin"/>
    <property type="match status" value="1"/>
</dbReference>
<dbReference type="PANTHER" id="PTHR13887">
    <property type="entry name" value="GLUTATHIONE S-TRANSFERASE KAPPA"/>
    <property type="match status" value="1"/>
</dbReference>
<organism evidence="1 2">
    <name type="scientific">Arenibacter nanhaiticus</name>
    <dbReference type="NCBI Taxonomy" id="558155"/>
    <lineage>
        <taxon>Bacteria</taxon>
        <taxon>Pseudomonadati</taxon>
        <taxon>Bacteroidota</taxon>
        <taxon>Flavobacteriia</taxon>
        <taxon>Flavobacteriales</taxon>
        <taxon>Flavobacteriaceae</taxon>
        <taxon>Arenibacter</taxon>
    </lineage>
</organism>